<feature type="domain" description="CBS" evidence="12">
    <location>
        <begin position="543"/>
        <end position="605"/>
    </location>
</feature>
<evidence type="ECO:0000256" key="3">
    <source>
        <dbReference type="ARBA" id="ARBA00022692"/>
    </source>
</evidence>
<dbReference type="GO" id="GO:0034707">
    <property type="term" value="C:chloride channel complex"/>
    <property type="evidence" value="ECO:0007669"/>
    <property type="project" value="UniProtKB-KW"/>
</dbReference>
<feature type="transmembrane region" description="Helical" evidence="11">
    <location>
        <begin position="293"/>
        <end position="312"/>
    </location>
</feature>
<evidence type="ECO:0000256" key="1">
    <source>
        <dbReference type="ARBA" id="ARBA00004141"/>
    </source>
</evidence>
<dbReference type="PANTHER" id="PTHR43427">
    <property type="entry name" value="CHLORIDE CHANNEL PROTEIN CLC-E"/>
    <property type="match status" value="1"/>
</dbReference>
<evidence type="ECO:0000256" key="9">
    <source>
        <dbReference type="ARBA" id="ARBA00023303"/>
    </source>
</evidence>
<sequence>MPYRDIAAKIKALLLHENLVLLFLAVVIGVIGAYVALAFREVITVLHWLLYSSDIDMAQEFLALFIEGSASHREEAEQLTSRIIRLQWWHVLLAPTLGGLLVGWINHRLLEGGRGQGIANIIERNALHGAEMPVKRGLLGAMASALSIGAGASVGREGPILHLTSTVSTWVALKMRLEPHHRHTLLGCAVAAGVAASFNAPIAGVFFALEVVLRHYALSAFAPVVLSSVIGTMITRVHYGDFPAYVLPHYEITTYWEFPAFILLGIVSGFAAIIFMWSIFFAEDKVKKVKIPLWLKPGIAGLMIGGMALVFPQVLGVGYDTTTLALNEGLNIGVELLLLLVVMKTAATAVSIGGGFGGGVFSPSLFIGAIVGSAFGIIAAGFVPDLNIHTGLYAIVGMAATSAAVLGAPISTILIIFELLGDFKITIGVMSGAAVSSVLVHSLLGKSYYIWQLKRADVELDGARAMQILRQQVVGDVVKREFQSVESTTKLMELIDFLHTQPEDAEVVVVENGHRFIGTIGLEDVKDVAFDPLANQDAIEAQMFSRLYPVVLTVDQSLAQAITLMERWDLDRLPVVEDEDSMTVAGMTDKNTLLSAYVKALLQAEAEAHGGGK</sequence>
<keyword evidence="4 11" id="KW-1133">Transmembrane helix</keyword>
<keyword evidence="10" id="KW-0129">CBS domain</keyword>
<feature type="transmembrane region" description="Helical" evidence="11">
    <location>
        <begin position="216"/>
        <end position="238"/>
    </location>
</feature>
<keyword evidence="7" id="KW-0869">Chloride channel</keyword>
<dbReference type="InterPro" id="IPR014743">
    <property type="entry name" value="Cl-channel_core"/>
</dbReference>
<keyword evidence="14" id="KW-1185">Reference proteome</keyword>
<comment type="subcellular location">
    <subcellularLocation>
        <location evidence="1">Membrane</location>
        <topology evidence="1">Multi-pass membrane protein</topology>
    </subcellularLocation>
</comment>
<dbReference type="InterPro" id="IPR050368">
    <property type="entry name" value="ClC-type_chloride_channel"/>
</dbReference>
<feature type="transmembrane region" description="Helical" evidence="11">
    <location>
        <begin position="365"/>
        <end position="384"/>
    </location>
</feature>
<dbReference type="Gene3D" id="3.10.580.10">
    <property type="entry name" value="CBS-domain"/>
    <property type="match status" value="1"/>
</dbReference>
<protein>
    <submittedName>
        <fullName evidence="13">CIC family chloride channel protein</fullName>
    </submittedName>
</protein>
<dbReference type="InterPro" id="IPR046342">
    <property type="entry name" value="CBS_dom_sf"/>
</dbReference>
<feature type="transmembrane region" description="Helical" evidence="11">
    <location>
        <begin position="20"/>
        <end position="39"/>
    </location>
</feature>
<dbReference type="PROSITE" id="PS51371">
    <property type="entry name" value="CBS"/>
    <property type="match status" value="1"/>
</dbReference>
<evidence type="ECO:0000256" key="4">
    <source>
        <dbReference type="ARBA" id="ARBA00022989"/>
    </source>
</evidence>
<proteinExistence type="predicted"/>
<evidence type="ECO:0000256" key="5">
    <source>
        <dbReference type="ARBA" id="ARBA00023065"/>
    </source>
</evidence>
<dbReference type="PANTHER" id="PTHR43427:SF6">
    <property type="entry name" value="CHLORIDE CHANNEL PROTEIN CLC-E"/>
    <property type="match status" value="1"/>
</dbReference>
<name>A0A3D9HGH2_9PROT</name>
<dbReference type="PRINTS" id="PR00762">
    <property type="entry name" value="CLCHANNEL"/>
</dbReference>
<keyword evidence="3 11" id="KW-0812">Transmembrane</keyword>
<evidence type="ECO:0000259" key="12">
    <source>
        <dbReference type="PROSITE" id="PS51371"/>
    </source>
</evidence>
<keyword evidence="2" id="KW-0813">Transport</keyword>
<dbReference type="Gene3D" id="1.10.3080.10">
    <property type="entry name" value="Clc chloride channel"/>
    <property type="match status" value="1"/>
</dbReference>
<dbReference type="OrthoDB" id="9767361at2"/>
<keyword evidence="6 11" id="KW-0472">Membrane</keyword>
<dbReference type="SUPFAM" id="SSF54631">
    <property type="entry name" value="CBS-domain pair"/>
    <property type="match status" value="1"/>
</dbReference>
<dbReference type="Pfam" id="PF00571">
    <property type="entry name" value="CBS"/>
    <property type="match status" value="1"/>
</dbReference>
<dbReference type="RefSeq" id="WP_115937523.1">
    <property type="nucleotide sequence ID" value="NZ_QRDW01000007.1"/>
</dbReference>
<dbReference type="CDD" id="cd00400">
    <property type="entry name" value="Voltage_gated_ClC"/>
    <property type="match status" value="1"/>
</dbReference>
<feature type="transmembrane region" description="Helical" evidence="11">
    <location>
        <begin position="258"/>
        <end position="281"/>
    </location>
</feature>
<feature type="transmembrane region" description="Helical" evidence="11">
    <location>
        <begin position="86"/>
        <end position="105"/>
    </location>
</feature>
<dbReference type="GO" id="GO:0005254">
    <property type="term" value="F:chloride channel activity"/>
    <property type="evidence" value="ECO:0007669"/>
    <property type="project" value="UniProtKB-KW"/>
</dbReference>
<organism evidence="13 14">
    <name type="scientific">Aestuariispira insulae</name>
    <dbReference type="NCBI Taxonomy" id="1461337"/>
    <lineage>
        <taxon>Bacteria</taxon>
        <taxon>Pseudomonadati</taxon>
        <taxon>Pseudomonadota</taxon>
        <taxon>Alphaproteobacteria</taxon>
        <taxon>Rhodospirillales</taxon>
        <taxon>Kiloniellaceae</taxon>
        <taxon>Aestuariispira</taxon>
    </lineage>
</organism>
<reference evidence="13 14" key="1">
    <citation type="submission" date="2018-07" db="EMBL/GenBank/DDBJ databases">
        <title>Genomic Encyclopedia of Type Strains, Phase III (KMG-III): the genomes of soil and plant-associated and newly described type strains.</title>
        <authorList>
            <person name="Whitman W."/>
        </authorList>
    </citation>
    <scope>NUCLEOTIDE SEQUENCE [LARGE SCALE GENOMIC DNA]</scope>
    <source>
        <strain evidence="13 14">CECT 8488</strain>
    </source>
</reference>
<accession>A0A3D9HGH2</accession>
<gene>
    <name evidence="13" type="ORF">DFP90_10780</name>
</gene>
<evidence type="ECO:0000256" key="8">
    <source>
        <dbReference type="ARBA" id="ARBA00023214"/>
    </source>
</evidence>
<feature type="transmembrane region" description="Helical" evidence="11">
    <location>
        <begin position="429"/>
        <end position="451"/>
    </location>
</feature>
<evidence type="ECO:0000256" key="11">
    <source>
        <dbReference type="SAM" id="Phobius"/>
    </source>
</evidence>
<dbReference type="SUPFAM" id="SSF81340">
    <property type="entry name" value="Clc chloride channel"/>
    <property type="match status" value="1"/>
</dbReference>
<evidence type="ECO:0000256" key="2">
    <source>
        <dbReference type="ARBA" id="ARBA00022448"/>
    </source>
</evidence>
<evidence type="ECO:0000256" key="7">
    <source>
        <dbReference type="ARBA" id="ARBA00023173"/>
    </source>
</evidence>
<comment type="caution">
    <text evidence="13">The sequence shown here is derived from an EMBL/GenBank/DDBJ whole genome shotgun (WGS) entry which is preliminary data.</text>
</comment>
<keyword evidence="8" id="KW-0868">Chloride</keyword>
<dbReference type="InterPro" id="IPR000644">
    <property type="entry name" value="CBS_dom"/>
</dbReference>
<evidence type="ECO:0000313" key="13">
    <source>
        <dbReference type="EMBL" id="RED48577.1"/>
    </source>
</evidence>
<dbReference type="Proteomes" id="UP000256845">
    <property type="component" value="Unassembled WGS sequence"/>
</dbReference>
<feature type="transmembrane region" description="Helical" evidence="11">
    <location>
        <begin position="332"/>
        <end position="353"/>
    </location>
</feature>
<keyword evidence="9" id="KW-0407">Ion channel</keyword>
<dbReference type="EMBL" id="QRDW01000007">
    <property type="protein sequence ID" value="RED48577.1"/>
    <property type="molecule type" value="Genomic_DNA"/>
</dbReference>
<dbReference type="AlphaFoldDB" id="A0A3D9HGH2"/>
<evidence type="ECO:0000313" key="14">
    <source>
        <dbReference type="Proteomes" id="UP000256845"/>
    </source>
</evidence>
<evidence type="ECO:0000256" key="6">
    <source>
        <dbReference type="ARBA" id="ARBA00023136"/>
    </source>
</evidence>
<feature type="transmembrane region" description="Helical" evidence="11">
    <location>
        <begin position="184"/>
        <end position="209"/>
    </location>
</feature>
<feature type="transmembrane region" description="Helical" evidence="11">
    <location>
        <begin position="390"/>
        <end position="417"/>
    </location>
</feature>
<dbReference type="InterPro" id="IPR001807">
    <property type="entry name" value="ClC"/>
</dbReference>
<dbReference type="Pfam" id="PF00654">
    <property type="entry name" value="Voltage_CLC"/>
    <property type="match status" value="1"/>
</dbReference>
<evidence type="ECO:0000256" key="10">
    <source>
        <dbReference type="PROSITE-ProRule" id="PRU00703"/>
    </source>
</evidence>
<keyword evidence="5" id="KW-0406">Ion transport</keyword>